<feature type="compositionally biased region" description="Polar residues" evidence="11">
    <location>
        <begin position="1976"/>
        <end position="1992"/>
    </location>
</feature>
<evidence type="ECO:0000313" key="16">
    <source>
        <dbReference type="Proteomes" id="UP000244073"/>
    </source>
</evidence>
<keyword evidence="6" id="KW-0645">Protease</keyword>
<feature type="domain" description="DH" evidence="12">
    <location>
        <begin position="1202"/>
        <end position="1424"/>
    </location>
</feature>
<evidence type="ECO:0000256" key="1">
    <source>
        <dbReference type="ARBA" id="ARBA00004282"/>
    </source>
</evidence>
<comment type="subcellular location">
    <subcellularLocation>
        <location evidence="1">Cell junction</location>
    </subcellularLocation>
    <subcellularLocation>
        <location evidence="2">Golgi apparatus</location>
        <location evidence="2">Golgi stack</location>
    </subcellularLocation>
</comment>
<dbReference type="InterPro" id="IPR000219">
    <property type="entry name" value="DH_dom"/>
</dbReference>
<feature type="compositionally biased region" description="Low complexity" evidence="11">
    <location>
        <begin position="884"/>
        <end position="904"/>
    </location>
</feature>
<feature type="region of interest" description="Disordered" evidence="11">
    <location>
        <begin position="529"/>
        <end position="586"/>
    </location>
</feature>
<dbReference type="GO" id="GO:0005085">
    <property type="term" value="F:guanyl-nucleotide exchange factor activity"/>
    <property type="evidence" value="ECO:0007669"/>
    <property type="project" value="UniProtKB-KW"/>
</dbReference>
<keyword evidence="9" id="KW-0965">Cell junction</keyword>
<dbReference type="InterPro" id="IPR038765">
    <property type="entry name" value="Papain-like_cys_pep_sf"/>
</dbReference>
<dbReference type="SUPFAM" id="SSF54001">
    <property type="entry name" value="Cysteine proteinases"/>
    <property type="match status" value="1"/>
</dbReference>
<dbReference type="GeneID" id="63815582"/>
<feature type="compositionally biased region" description="Basic and acidic residues" evidence="11">
    <location>
        <begin position="911"/>
        <end position="920"/>
    </location>
</feature>
<dbReference type="InterPro" id="IPR004148">
    <property type="entry name" value="BAR_dom"/>
</dbReference>
<feature type="compositionally biased region" description="Polar residues" evidence="11">
    <location>
        <begin position="87"/>
        <end position="98"/>
    </location>
</feature>
<feature type="compositionally biased region" description="Low complexity" evidence="11">
    <location>
        <begin position="44"/>
        <end position="61"/>
    </location>
</feature>
<feature type="region of interest" description="Disordered" evidence="11">
    <location>
        <begin position="169"/>
        <end position="194"/>
    </location>
</feature>
<feature type="compositionally biased region" description="Acidic residues" evidence="11">
    <location>
        <begin position="787"/>
        <end position="797"/>
    </location>
</feature>
<dbReference type="SUPFAM" id="SSF103657">
    <property type="entry name" value="BAR/IMD domain-like"/>
    <property type="match status" value="1"/>
</dbReference>
<sequence>MSGSNVEHVSAFVDGNPPPFRRLSSSSTNDDCFYDALSNGSHDPSLTLPSSPPISSRPGSPYTTQSGFSNPQPLTLPTAVTPAVTPNGYTNGYYQRSSPDPDDYYRPHQPTSFPEIDSGPGPERASLSGTTTNFAAETRPVHTCQRVSSVPAHLPEASEVILGPYRSVSDTSTRTEPGFASAAPAQTSNVRSRQTSFKDLINKFNTNVDQVLPRPSASHEQAGAPSPVDVPPIRSRASSRRRDTSSSASHRQSSVSRWNSARLPAQDSPSHFAPPVFQTADLNPKLRKDLTPSNSAPRRRLFGELLRVDTGLHVSGYGIPSHLRRRGSEGSIPSPNPAFLDHLDPSSHPTPLTPTAWYLGRTPFLEAVSTGENLNHHRRTRSDIPGNSPVGADTHPSDSHMAVSSPLQLGSQTYLESPHSKSRIPIASRRLNSPSASEDSSPSPKAESPFARFYTQTPLPPKGLSRLPKPSPKSPRDVVGHGQSAFLPTSPNSTPATSTAPRGRREMSYGRPHNKLADKSHLLEAYIAAPPPKKSPPLRSSRPRQPVSHTTSPSSRSRVGETVSNFQRQINRDREPRSSRLRDRRLPELGNVDFATRRQKIQQAFNRTVKENERKQEHAAELRRREAEALANQREKSPSPEPEMLEHQPVQDQLPPQADDTATVIEESADICEDETPTNEGIYGPPQLHLDTQNLTDTTGASHPITMDSPTLGRPNIVVQEEEFGLKSSDTPPASTVTSCSNESPVTTFDPEPQLEISRQDLHTSHRTLLSEIMRIRESSPSSSSCDEQEYSFSDNDDKETIPIVLRDKLGYDDLMHSTVRPGPQDLYRELNQTNGDLSNRWSMSSWSSSLRNQHSLDGQCQGSGDDLSQLRRTPDDSELVTHSCSASSSSPSITNNHISNPIPGECAVDSEPKAEDGTQRKAYGHSKTPSLAKLGGWDTKRVTQLYMEELARGRDYSLPIQDIRASPEPRPPRSDIDLRADGRTDSLTDDPVFVSKIDDFAMSDRLAHTASLVLQDDWKHASPSIMDWMQVAAEDPSGQLDAQCEDGPQNDGAPTPRLLTTSPQVPYPEGVNEGLGLAINIQSPRDSESQEPGVLLLPPHERLSLPGDMQEEDSDMVQESIEPIPGAHGLQPLGNPFTAATFAPLKTVPSIGSSEDSLRRLGPSPSLRAVDSSATSLVPSSLEQPRTTTSSPSPDQRRLKKRRHVIKELVDTEYTFGRDMKVVDDIYKGTSSSCLDLSPEDVKVLFANSDQVVQFSMAFQDVLKDAAKSVYVMPKSQRWSSKRNRQNLHPPQNDPESPDGGLTASEKDNATFIGEAFLTHMAYMEKVYAEYLKNHDAANKKLQALQRSPKVAIWLKECRDWASDLTTAWDLDSLLVKPVQRILKYPLLLSELLDSTPGDHPDHGSLAKALEEVTNISVRINEMKRRADLVGQVVGRKRKDSDVRTGLSKAFGRRTEKLRQQVGMSDMVADKEYDALSQRFSDNFCQLQVVMRDADMYTRETQGSMDRFLEFVNAIEAFIDVAQSNYPELEGKWRVFKISVEDIMAATLPEHLDVVRKSVINPMITLIKLYDGPQRVMKKRDKRLMDYARFKSIKEKGDKPDKKTAEQGEQFVALNETLKDELPKLYSLTAKLMEACLKNFVQIQTTWYSLLQRKLGPLIDSFPEDVQKIMDDWTSRFNFSEAQVLTLGICNGSLLADTVNLVNFNTPSTGVGVSSPRRPSTVHSSSTRAVEDSPKISHDFSISNQSFQSPSFDSQSHISLGRNRADSTLSGRPAPDTPELPRSQILQQITGASSGSIAPSHSLPESFPRLPRLSLDSPFLADVIRSSTNGGTGDEENPSSPSGRYSGFFSSAMPMSDSPPENAPAANSATKEPAVLFLAASIYEFNIDRARREAGYPYLTYVAGEIFDVIAEKGELWLARNQDDPTHQVGRKASSIIAFSLSIVHLSHRIISAWSSRLQEIVSASPSSLRSESSPTHGTPRSQADKSNSQDEGLVDKMRDSGLGRLHKRMRRFGDTLNPDDAYLSLTRGDLQSLKDDWLTDNVISFWEEYLEREFLAQYKTSNIVLLRPSMSFMIFQNPNPPSLREVLPDFTLTTHVFLPINDCRNVTEAEGGTHWSLLLISIVDGIAFHYDSLPPGNYWEAQTVTKKFSHLLGRPIRYLHLEDSPVQENGSDCGVFVCLSMRHLLLKRLLTANSNEKVSMSLGGRKVDARSGRKEIAKIIEGFRKEGERRRSLFALRNGY</sequence>
<dbReference type="GO" id="GO:0032955">
    <property type="term" value="P:regulation of division septum assembly"/>
    <property type="evidence" value="ECO:0007669"/>
    <property type="project" value="TreeGrafter"/>
</dbReference>
<feature type="compositionally biased region" description="Polar residues" evidence="11">
    <location>
        <begin position="184"/>
        <end position="194"/>
    </location>
</feature>
<feature type="compositionally biased region" description="Polar residues" evidence="11">
    <location>
        <begin position="1173"/>
        <end position="1195"/>
    </location>
</feature>
<dbReference type="GO" id="GO:0035556">
    <property type="term" value="P:intracellular signal transduction"/>
    <property type="evidence" value="ECO:0007669"/>
    <property type="project" value="InterPro"/>
</dbReference>
<evidence type="ECO:0000256" key="9">
    <source>
        <dbReference type="ARBA" id="ARBA00022949"/>
    </source>
</evidence>
<evidence type="ECO:0000313" key="15">
    <source>
        <dbReference type="EMBL" id="PTU16962.1"/>
    </source>
</evidence>
<feature type="region of interest" description="Disordered" evidence="11">
    <location>
        <begin position="726"/>
        <end position="751"/>
    </location>
</feature>
<feature type="compositionally biased region" description="Basic and acidic residues" evidence="11">
    <location>
        <begin position="966"/>
        <end position="984"/>
    </location>
</feature>
<proteinExistence type="inferred from homology"/>
<feature type="compositionally biased region" description="Low complexity" evidence="11">
    <location>
        <begin position="537"/>
        <end position="546"/>
    </location>
</feature>
<feature type="region of interest" description="Disordered" evidence="11">
    <location>
        <begin position="776"/>
        <end position="797"/>
    </location>
</feature>
<dbReference type="GO" id="GO:0031991">
    <property type="term" value="P:regulation of actomyosin contractile ring contraction"/>
    <property type="evidence" value="ECO:0007669"/>
    <property type="project" value="TreeGrafter"/>
</dbReference>
<dbReference type="InterPro" id="IPR001331">
    <property type="entry name" value="GDS_CDC24_CS"/>
</dbReference>
<organism evidence="15 16">
    <name type="scientific">Aspergillus ochraceoroseus IBT 24754</name>
    <dbReference type="NCBI Taxonomy" id="1392256"/>
    <lineage>
        <taxon>Eukaryota</taxon>
        <taxon>Fungi</taxon>
        <taxon>Dikarya</taxon>
        <taxon>Ascomycota</taxon>
        <taxon>Pezizomycotina</taxon>
        <taxon>Eurotiomycetes</taxon>
        <taxon>Eurotiomycetidae</taxon>
        <taxon>Eurotiales</taxon>
        <taxon>Aspergillaceae</taxon>
        <taxon>Aspergillus</taxon>
        <taxon>Aspergillus subgen. Nidulantes</taxon>
    </lineage>
</organism>
<reference evidence="15 16" key="1">
    <citation type="journal article" date="2018" name="Proc. Natl. Acad. Sci. U.S.A.">
        <title>Linking secondary metabolites to gene clusters through genome sequencing of six diverse Aspergillus species.</title>
        <authorList>
            <person name="Kaerboelling I."/>
            <person name="Vesth T.C."/>
            <person name="Frisvad J.C."/>
            <person name="Nybo J.L."/>
            <person name="Theobald S."/>
            <person name="Kuo A."/>
            <person name="Bowyer P."/>
            <person name="Matsuda Y."/>
            <person name="Mondo S."/>
            <person name="Lyhne E.K."/>
            <person name="Kogle M.E."/>
            <person name="Clum A."/>
            <person name="Lipzen A."/>
            <person name="Salamov A."/>
            <person name="Ngan C.Y."/>
            <person name="Daum C."/>
            <person name="Chiniquy J."/>
            <person name="Barry K."/>
            <person name="LaButti K."/>
            <person name="Haridas S."/>
            <person name="Simmons B.A."/>
            <person name="Magnuson J.K."/>
            <person name="Mortensen U.H."/>
            <person name="Larsen T.O."/>
            <person name="Grigoriev I.V."/>
            <person name="Baker S.E."/>
            <person name="Andersen M.R."/>
        </authorList>
    </citation>
    <scope>NUCLEOTIDE SEQUENCE [LARGE SCALE GENOMIC DNA]</scope>
    <source>
        <strain evidence="15 16">IBT 24754</strain>
    </source>
</reference>
<feature type="region of interest" description="Disordered" evidence="11">
    <location>
        <begin position="1277"/>
        <end position="1306"/>
    </location>
</feature>
<feature type="compositionally biased region" description="Low complexity" evidence="11">
    <location>
        <begin position="1859"/>
        <end position="1868"/>
    </location>
</feature>
<feature type="compositionally biased region" description="Basic and acidic residues" evidence="11">
    <location>
        <begin position="608"/>
        <end position="638"/>
    </location>
</feature>
<feature type="compositionally biased region" description="Polar residues" evidence="11">
    <location>
        <begin position="547"/>
        <end position="569"/>
    </location>
</feature>
<evidence type="ECO:0000256" key="4">
    <source>
        <dbReference type="ARBA" id="ARBA00018186"/>
    </source>
</evidence>
<keyword evidence="7" id="KW-0378">Hydrolase</keyword>
<dbReference type="PROSITE" id="PS51021">
    <property type="entry name" value="BAR"/>
    <property type="match status" value="1"/>
</dbReference>
<evidence type="ECO:0000259" key="12">
    <source>
        <dbReference type="PROSITE" id="PS50010"/>
    </source>
</evidence>
<evidence type="ECO:0000256" key="5">
    <source>
        <dbReference type="ARBA" id="ARBA00022658"/>
    </source>
</evidence>
<feature type="region of interest" description="Disordered" evidence="11">
    <location>
        <begin position="1036"/>
        <end position="1063"/>
    </location>
</feature>
<feature type="compositionally biased region" description="Low complexity" evidence="11">
    <location>
        <begin position="1966"/>
        <end position="1975"/>
    </location>
</feature>
<comment type="caution">
    <text evidence="15">The sequence shown here is derived from an EMBL/GenBank/DDBJ whole genome shotgun (WGS) entry which is preliminary data.</text>
</comment>
<feature type="compositionally biased region" description="Polar residues" evidence="11">
    <location>
        <begin position="405"/>
        <end position="415"/>
    </location>
</feature>
<feature type="compositionally biased region" description="Polar residues" evidence="11">
    <location>
        <begin position="62"/>
        <end position="72"/>
    </location>
</feature>
<dbReference type="EMBL" id="MSFN02000013">
    <property type="protein sequence ID" value="PTU16962.1"/>
    <property type="molecule type" value="Genomic_DNA"/>
</dbReference>
<dbReference type="FunFam" id="1.20.900.10:FF:000053">
    <property type="entry name" value="Rho guanyl nucleotide exchange factor, putative"/>
    <property type="match status" value="1"/>
</dbReference>
<feature type="compositionally biased region" description="Low complexity" evidence="11">
    <location>
        <begin position="433"/>
        <end position="449"/>
    </location>
</feature>
<feature type="region of interest" description="Disordered" evidence="11">
    <location>
        <begin position="1708"/>
        <end position="1781"/>
    </location>
</feature>
<dbReference type="SUPFAM" id="SSF48065">
    <property type="entry name" value="DBL homology domain (DH-domain)"/>
    <property type="match status" value="1"/>
</dbReference>
<feature type="domain" description="BAR" evidence="14">
    <location>
        <begin position="1459"/>
        <end position="1669"/>
    </location>
</feature>
<dbReference type="FunFam" id="3.40.395.10:FF:000008">
    <property type="entry name" value="Ulp1 protease family protein"/>
    <property type="match status" value="1"/>
</dbReference>
<dbReference type="OrthoDB" id="10256089at2759"/>
<feature type="compositionally biased region" description="Polar residues" evidence="11">
    <location>
        <begin position="1708"/>
        <end position="1729"/>
    </location>
</feature>
<feature type="region of interest" description="Disordered" evidence="11">
    <location>
        <begin position="604"/>
        <end position="658"/>
    </location>
</feature>
<feature type="domain" description="Ubiquitin-like protease family profile" evidence="13">
    <location>
        <begin position="2025"/>
        <end position="2186"/>
    </location>
</feature>
<dbReference type="InterPro" id="IPR035899">
    <property type="entry name" value="DBL_dom_sf"/>
</dbReference>
<keyword evidence="5" id="KW-0344">Guanine-nucleotide releasing factor</keyword>
<dbReference type="SMART" id="SM00721">
    <property type="entry name" value="BAR"/>
    <property type="match status" value="1"/>
</dbReference>
<evidence type="ECO:0000259" key="13">
    <source>
        <dbReference type="PROSITE" id="PS50600"/>
    </source>
</evidence>
<dbReference type="PROSITE" id="PS50010">
    <property type="entry name" value="DH_2"/>
    <property type="match status" value="1"/>
</dbReference>
<dbReference type="GO" id="GO:0006508">
    <property type="term" value="P:proteolysis"/>
    <property type="evidence" value="ECO:0007669"/>
    <property type="project" value="UniProtKB-KW"/>
</dbReference>
<feature type="compositionally biased region" description="Basic and acidic residues" evidence="11">
    <location>
        <begin position="1730"/>
        <end position="1739"/>
    </location>
</feature>
<evidence type="ECO:0000259" key="14">
    <source>
        <dbReference type="PROSITE" id="PS51021"/>
    </source>
</evidence>
<keyword evidence="8" id="KW-0788">Thiol protease</keyword>
<protein>
    <recommendedName>
        <fullName evidence="4">Dynamin-binding protein</fullName>
    </recommendedName>
    <alternativeName>
        <fullName evidence="10">Scaffold protein Tuba</fullName>
    </alternativeName>
</protein>
<feature type="region of interest" description="Disordered" evidence="11">
    <location>
        <begin position="961"/>
        <end position="984"/>
    </location>
</feature>
<dbReference type="RefSeq" id="XP_040748379.1">
    <property type="nucleotide sequence ID" value="XM_040898700.1"/>
</dbReference>
<dbReference type="VEuPathDB" id="FungiDB:P175DRAFT_0512677"/>
<dbReference type="Pfam" id="PF02902">
    <property type="entry name" value="Peptidase_C48"/>
    <property type="match status" value="1"/>
</dbReference>
<evidence type="ECO:0000256" key="7">
    <source>
        <dbReference type="ARBA" id="ARBA00022801"/>
    </source>
</evidence>
<feature type="compositionally biased region" description="Low complexity" evidence="11">
    <location>
        <begin position="1744"/>
        <end position="1757"/>
    </location>
</feature>
<feature type="region of interest" description="Disordered" evidence="11">
    <location>
        <begin position="377"/>
        <end position="512"/>
    </location>
</feature>
<dbReference type="PANTHER" id="PTHR22834:SF20">
    <property type="entry name" value="SH3 DOMAIN-CONTAINING PROTEIN"/>
    <property type="match status" value="1"/>
</dbReference>
<feature type="compositionally biased region" description="Basic and acidic residues" evidence="11">
    <location>
        <begin position="570"/>
        <end position="586"/>
    </location>
</feature>
<evidence type="ECO:0000256" key="6">
    <source>
        <dbReference type="ARBA" id="ARBA00022670"/>
    </source>
</evidence>
<dbReference type="InterPro" id="IPR027267">
    <property type="entry name" value="AH/BAR_dom_sf"/>
</dbReference>
<dbReference type="Pfam" id="PF00621">
    <property type="entry name" value="RhoGEF"/>
    <property type="match status" value="1"/>
</dbReference>
<feature type="compositionally biased region" description="Low complexity" evidence="11">
    <location>
        <begin position="488"/>
        <end position="501"/>
    </location>
</feature>
<name>A0A2T5LL05_9EURO</name>
<dbReference type="Gene3D" id="3.40.395.10">
    <property type="entry name" value="Adenoviral Proteinase, Chain A"/>
    <property type="match status" value="1"/>
</dbReference>
<dbReference type="FunFam" id="1.20.1270.60:FF:000083">
    <property type="entry name" value="Rho guanyl nucleotide exchange factor, putative"/>
    <property type="match status" value="1"/>
</dbReference>
<evidence type="ECO:0000256" key="2">
    <source>
        <dbReference type="ARBA" id="ARBA00004348"/>
    </source>
</evidence>
<dbReference type="GO" id="GO:0008234">
    <property type="term" value="F:cysteine-type peptidase activity"/>
    <property type="evidence" value="ECO:0007669"/>
    <property type="project" value="UniProtKB-KW"/>
</dbReference>
<comment type="similarity">
    <text evidence="3">Belongs to the peptidase C48 family.</text>
</comment>
<feature type="compositionally biased region" description="Polar residues" evidence="11">
    <location>
        <begin position="728"/>
        <end position="747"/>
    </location>
</feature>
<dbReference type="InterPro" id="IPR003653">
    <property type="entry name" value="Peptidase_C48_C"/>
</dbReference>
<feature type="region of interest" description="Disordered" evidence="11">
    <location>
        <begin position="1150"/>
        <end position="1204"/>
    </location>
</feature>
<feature type="region of interest" description="Disordered" evidence="11">
    <location>
        <begin position="325"/>
        <end position="347"/>
    </location>
</feature>
<dbReference type="CDD" id="cd00160">
    <property type="entry name" value="RhoGEF"/>
    <property type="match status" value="1"/>
</dbReference>
<dbReference type="GO" id="GO:0005795">
    <property type="term" value="C:Golgi stack"/>
    <property type="evidence" value="ECO:0007669"/>
    <property type="project" value="UniProtKB-SubCell"/>
</dbReference>
<feature type="compositionally biased region" description="Polar residues" evidence="11">
    <location>
        <begin position="854"/>
        <end position="863"/>
    </location>
</feature>
<dbReference type="Proteomes" id="UP000244073">
    <property type="component" value="Unassembled WGS sequence"/>
</dbReference>
<dbReference type="SMART" id="SM00325">
    <property type="entry name" value="RhoGEF"/>
    <property type="match status" value="1"/>
</dbReference>
<feature type="region of interest" description="Disordered" evidence="11">
    <location>
        <begin position="1966"/>
        <end position="1999"/>
    </location>
</feature>
<feature type="region of interest" description="Disordered" evidence="11">
    <location>
        <begin position="1"/>
        <end position="140"/>
    </location>
</feature>
<dbReference type="PANTHER" id="PTHR22834">
    <property type="entry name" value="NUCLEAR FUSION PROTEIN FUS2"/>
    <property type="match status" value="1"/>
</dbReference>
<dbReference type="CDD" id="cd07589">
    <property type="entry name" value="BAR_DNMBP"/>
    <property type="match status" value="1"/>
</dbReference>
<dbReference type="PROSITE" id="PS00741">
    <property type="entry name" value="DH_1"/>
    <property type="match status" value="1"/>
</dbReference>
<dbReference type="Gene3D" id="1.20.900.10">
    <property type="entry name" value="Dbl homology (DH) domain"/>
    <property type="match status" value="1"/>
</dbReference>
<dbReference type="Gene3D" id="1.20.1270.60">
    <property type="entry name" value="Arfaptin homology (AH) domain/BAR domain"/>
    <property type="match status" value="1"/>
</dbReference>
<feature type="region of interest" description="Disordered" evidence="11">
    <location>
        <begin position="213"/>
        <end position="296"/>
    </location>
</feature>
<dbReference type="InterPro" id="IPR051492">
    <property type="entry name" value="Dynamin-Rho_GEF"/>
</dbReference>
<evidence type="ECO:0000256" key="8">
    <source>
        <dbReference type="ARBA" id="ARBA00022807"/>
    </source>
</evidence>
<feature type="region of interest" description="Disordered" evidence="11">
    <location>
        <begin position="1825"/>
        <end position="1868"/>
    </location>
</feature>
<feature type="compositionally biased region" description="Low complexity" evidence="11">
    <location>
        <begin position="73"/>
        <end position="86"/>
    </location>
</feature>
<feature type="region of interest" description="Disordered" evidence="11">
    <location>
        <begin position="853"/>
        <end position="931"/>
    </location>
</feature>
<dbReference type="GO" id="GO:0000338">
    <property type="term" value="P:protein deneddylation"/>
    <property type="evidence" value="ECO:0007669"/>
    <property type="project" value="UniProtKB-ARBA"/>
</dbReference>
<gene>
    <name evidence="15" type="ORF">P175DRAFT_0512677</name>
</gene>
<evidence type="ECO:0000256" key="3">
    <source>
        <dbReference type="ARBA" id="ARBA00005234"/>
    </source>
</evidence>
<dbReference type="PROSITE" id="PS50600">
    <property type="entry name" value="ULP_PROTEASE"/>
    <property type="match status" value="1"/>
</dbReference>
<accession>A0A2T5LL05</accession>
<dbReference type="GO" id="GO:0019784">
    <property type="term" value="F:deNEDDylase activity"/>
    <property type="evidence" value="ECO:0007669"/>
    <property type="project" value="UniProtKB-ARBA"/>
</dbReference>
<evidence type="ECO:0000256" key="10">
    <source>
        <dbReference type="ARBA" id="ARBA00032587"/>
    </source>
</evidence>
<feature type="compositionally biased region" description="Low complexity" evidence="11">
    <location>
        <begin position="245"/>
        <end position="256"/>
    </location>
</feature>
<evidence type="ECO:0000256" key="11">
    <source>
        <dbReference type="SAM" id="MobiDB-lite"/>
    </source>
</evidence>